<evidence type="ECO:0000313" key="8">
    <source>
        <dbReference type="EMBL" id="CAD7242275.1"/>
    </source>
</evidence>
<comment type="subcellular location">
    <subcellularLocation>
        <location evidence="1">Cytoplasm</location>
    </subcellularLocation>
</comment>
<evidence type="ECO:0000256" key="2">
    <source>
        <dbReference type="ARBA" id="ARBA00013081"/>
    </source>
</evidence>
<feature type="domain" description="C2 tensin-type" evidence="7">
    <location>
        <begin position="154"/>
        <end position="337"/>
    </location>
</feature>
<evidence type="ECO:0000259" key="7">
    <source>
        <dbReference type="PROSITE" id="PS51182"/>
    </source>
</evidence>
<feature type="region of interest" description="Disordered" evidence="5">
    <location>
        <begin position="253"/>
        <end position="276"/>
    </location>
</feature>
<dbReference type="Pfam" id="PF10409">
    <property type="entry name" value="PTEN_C2"/>
    <property type="match status" value="1"/>
</dbReference>
<dbReference type="GO" id="GO:0046856">
    <property type="term" value="P:phosphatidylinositol dephosphorylation"/>
    <property type="evidence" value="ECO:0007669"/>
    <property type="project" value="TreeGrafter"/>
</dbReference>
<keyword evidence="9" id="KW-1185">Reference proteome</keyword>
<dbReference type="EMBL" id="CAJPEV010000243">
    <property type="protein sequence ID" value="CAG0882877.1"/>
    <property type="molecule type" value="Genomic_DNA"/>
</dbReference>
<dbReference type="PROSITE" id="PS51182">
    <property type="entry name" value="C2_TENSIN"/>
    <property type="match status" value="1"/>
</dbReference>
<dbReference type="OrthoDB" id="16692at2759"/>
<organism evidence="8">
    <name type="scientific">Darwinula stevensoni</name>
    <dbReference type="NCBI Taxonomy" id="69355"/>
    <lineage>
        <taxon>Eukaryota</taxon>
        <taxon>Metazoa</taxon>
        <taxon>Ecdysozoa</taxon>
        <taxon>Arthropoda</taxon>
        <taxon>Crustacea</taxon>
        <taxon>Oligostraca</taxon>
        <taxon>Ostracoda</taxon>
        <taxon>Podocopa</taxon>
        <taxon>Podocopida</taxon>
        <taxon>Darwinulocopina</taxon>
        <taxon>Darwinuloidea</taxon>
        <taxon>Darwinulidae</taxon>
        <taxon>Darwinula</taxon>
    </lineage>
</organism>
<dbReference type="PANTHER" id="PTHR12305:SF81">
    <property type="entry name" value="PHOSPHATIDYLINOSITOL 3,4,5-TRISPHOSPHATE 3-PHOSPHATASE AND DUAL-SPECIFICITY PROTEIN PHOSPHATASE PTEN"/>
    <property type="match status" value="1"/>
</dbReference>
<reference evidence="8" key="1">
    <citation type="submission" date="2020-11" db="EMBL/GenBank/DDBJ databases">
        <authorList>
            <person name="Tran Van P."/>
        </authorList>
    </citation>
    <scope>NUCLEOTIDE SEQUENCE</scope>
</reference>
<dbReference type="GO" id="GO:0042995">
    <property type="term" value="C:cell projection"/>
    <property type="evidence" value="ECO:0007669"/>
    <property type="project" value="TreeGrafter"/>
</dbReference>
<dbReference type="Gene3D" id="3.90.190.10">
    <property type="entry name" value="Protein tyrosine phosphatase superfamily"/>
    <property type="match status" value="1"/>
</dbReference>
<dbReference type="AlphaFoldDB" id="A0A7R8X807"/>
<dbReference type="SUPFAM" id="SSF49562">
    <property type="entry name" value="C2 domain (Calcium/lipid-binding domain, CaLB)"/>
    <property type="match status" value="1"/>
</dbReference>
<dbReference type="PANTHER" id="PTHR12305">
    <property type="entry name" value="PHOSPHATASE WITH HOMOLOGY TO TENSIN"/>
    <property type="match status" value="1"/>
</dbReference>
<evidence type="ECO:0000256" key="1">
    <source>
        <dbReference type="ARBA" id="ARBA00004496"/>
    </source>
</evidence>
<dbReference type="SMART" id="SM01326">
    <property type="entry name" value="PTEN_C2"/>
    <property type="match status" value="1"/>
</dbReference>
<dbReference type="GO" id="GO:0004722">
    <property type="term" value="F:protein serine/threonine phosphatase activity"/>
    <property type="evidence" value="ECO:0007669"/>
    <property type="project" value="UniProtKB-EC"/>
</dbReference>
<dbReference type="GO" id="GO:0048870">
    <property type="term" value="P:cell motility"/>
    <property type="evidence" value="ECO:0007669"/>
    <property type="project" value="TreeGrafter"/>
</dbReference>
<dbReference type="Gene3D" id="2.60.40.1110">
    <property type="match status" value="1"/>
</dbReference>
<dbReference type="Proteomes" id="UP000677054">
    <property type="component" value="Unassembled WGS sequence"/>
</dbReference>
<protein>
    <recommendedName>
        <fullName evidence="2">protein-serine/threonine phosphatase</fullName>
        <ecNumber evidence="2">3.1.3.16</ecNumber>
    </recommendedName>
</protein>
<dbReference type="GO" id="GO:0005829">
    <property type="term" value="C:cytosol"/>
    <property type="evidence" value="ECO:0007669"/>
    <property type="project" value="TreeGrafter"/>
</dbReference>
<dbReference type="GO" id="GO:0004725">
    <property type="term" value="F:protein tyrosine phosphatase activity"/>
    <property type="evidence" value="ECO:0007669"/>
    <property type="project" value="TreeGrafter"/>
</dbReference>
<evidence type="ECO:0000256" key="5">
    <source>
        <dbReference type="SAM" id="MobiDB-lite"/>
    </source>
</evidence>
<dbReference type="InterPro" id="IPR051281">
    <property type="entry name" value="Dual-spec_lipid-protein_phosph"/>
</dbReference>
<sequence>MANAIKELVSKKKKRYKEGGFDLDLAYICDNIIAMGYPAEKLEGVYRNHIDDVVRFLEAKHKGHYKIYNLCSERSYDVSKFHCRVATFPFEDHNPPQVDLIQPFCQDVKIWLQKDPKNVAAVHCKAGKGVTIPSQRRYVEYYSMLIRNSLIYRPVSLLLHAVELFPVPTYNSQGGCSAQFNIWQSGTSSPFKLYSSKTLEARRNAGYLHVELPLQVTLCGDIKFEFFNKTKMMKKEKMFQFWFNTFFVDEEEPPAQNGAPKNSHSDRQDQAVSSVKTRSLTCPLPLTMNSITDSMCFPRGKRLRLKLWKHQLDKAHKDRTHRLFPENFHVTLYLSDLAVSSAMRQHSGDATIGGGRMRPEVGAEVTDASTRLHGLRVESSDDQSSSPSPTDSEDEDDEDEAWDSGEFLGSPPLIFSSILLPM</sequence>
<dbReference type="GO" id="GO:0005634">
    <property type="term" value="C:nucleus"/>
    <property type="evidence" value="ECO:0007669"/>
    <property type="project" value="TreeGrafter"/>
</dbReference>
<dbReference type="GO" id="GO:0051896">
    <property type="term" value="P:regulation of phosphatidylinositol 3-kinase/protein kinase B signal transduction"/>
    <property type="evidence" value="ECO:0007669"/>
    <property type="project" value="TreeGrafter"/>
</dbReference>
<dbReference type="InterPro" id="IPR035892">
    <property type="entry name" value="C2_domain_sf"/>
</dbReference>
<evidence type="ECO:0000256" key="4">
    <source>
        <dbReference type="ARBA" id="ARBA00022801"/>
    </source>
</evidence>
<evidence type="ECO:0000259" key="6">
    <source>
        <dbReference type="PROSITE" id="PS51181"/>
    </source>
</evidence>
<dbReference type="InterPro" id="IPR014020">
    <property type="entry name" value="Tensin_C2-dom"/>
</dbReference>
<dbReference type="GO" id="GO:0016314">
    <property type="term" value="F:phosphatidylinositol-3,4,5-trisphosphate 3-phosphatase activity"/>
    <property type="evidence" value="ECO:0007669"/>
    <property type="project" value="TreeGrafter"/>
</dbReference>
<dbReference type="EMBL" id="LR899760">
    <property type="protein sequence ID" value="CAD7242275.1"/>
    <property type="molecule type" value="Genomic_DNA"/>
</dbReference>
<keyword evidence="3" id="KW-0963">Cytoplasm</keyword>
<feature type="domain" description="Phosphatase tensin-type" evidence="6">
    <location>
        <begin position="14"/>
        <end position="149"/>
    </location>
</feature>
<evidence type="ECO:0000256" key="3">
    <source>
        <dbReference type="ARBA" id="ARBA00022490"/>
    </source>
</evidence>
<proteinExistence type="predicted"/>
<dbReference type="InterPro" id="IPR029023">
    <property type="entry name" value="Tensin_phosphatase"/>
</dbReference>
<keyword evidence="4" id="KW-0378">Hydrolase</keyword>
<feature type="compositionally biased region" description="Acidic residues" evidence="5">
    <location>
        <begin position="391"/>
        <end position="403"/>
    </location>
</feature>
<dbReference type="PROSITE" id="PS51181">
    <property type="entry name" value="PPASE_TENSIN"/>
    <property type="match status" value="1"/>
</dbReference>
<dbReference type="EC" id="3.1.3.16" evidence="2"/>
<gene>
    <name evidence="8" type="ORF">DSTB1V02_LOCUS2246</name>
</gene>
<dbReference type="InterPro" id="IPR029021">
    <property type="entry name" value="Prot-tyrosine_phosphatase-like"/>
</dbReference>
<evidence type="ECO:0000313" key="9">
    <source>
        <dbReference type="Proteomes" id="UP000677054"/>
    </source>
</evidence>
<dbReference type="GO" id="GO:0043491">
    <property type="term" value="P:phosphatidylinositol 3-kinase/protein kinase B signal transduction"/>
    <property type="evidence" value="ECO:0007669"/>
    <property type="project" value="TreeGrafter"/>
</dbReference>
<feature type="region of interest" description="Disordered" evidence="5">
    <location>
        <begin position="374"/>
        <end position="412"/>
    </location>
</feature>
<dbReference type="GO" id="GO:0005886">
    <property type="term" value="C:plasma membrane"/>
    <property type="evidence" value="ECO:0007669"/>
    <property type="project" value="TreeGrafter"/>
</dbReference>
<dbReference type="GO" id="GO:0008285">
    <property type="term" value="P:negative regulation of cell population proliferation"/>
    <property type="evidence" value="ECO:0007669"/>
    <property type="project" value="TreeGrafter"/>
</dbReference>
<accession>A0A7R8X807</accession>
<name>A0A7R8X807_9CRUS</name>
<dbReference type="SUPFAM" id="SSF52799">
    <property type="entry name" value="(Phosphotyrosine protein) phosphatases II"/>
    <property type="match status" value="1"/>
</dbReference>